<feature type="compositionally biased region" description="Pro residues" evidence="1">
    <location>
        <begin position="69"/>
        <end position="88"/>
    </location>
</feature>
<feature type="signal peptide" evidence="2">
    <location>
        <begin position="1"/>
        <end position="44"/>
    </location>
</feature>
<evidence type="ECO:0000256" key="2">
    <source>
        <dbReference type="SAM" id="SignalP"/>
    </source>
</evidence>
<sequence length="250" mass="26077">MTRMLRSDGRSTVLFARPRGLLALAAGLAACVAAGLASPVPALAQADINAILGGEQPAAGADAGTPGIRPQPFPGTPQAAPQPAPQPVPQDQAAPAAAPDRGSEERWVTSDHPVENLAVISVHPLPGEKCQDVLFDIRPSTRVRHSPNVGGTVDFDLGQLCLLGLRNESDKRTVVVRVGEELKTVAIVSDSRLNSGIALGPGREIMTPIRPLDVKALTIGVEAVWDDQIDAANPTVESFGLRLVNRTPGS</sequence>
<feature type="region of interest" description="Disordered" evidence="1">
    <location>
        <begin position="57"/>
        <end position="110"/>
    </location>
</feature>
<feature type="compositionally biased region" description="Basic and acidic residues" evidence="1">
    <location>
        <begin position="101"/>
        <end position="110"/>
    </location>
</feature>
<dbReference type="OrthoDB" id="8480576at2"/>
<evidence type="ECO:0000313" key="3">
    <source>
        <dbReference type="EMBL" id="TFF18693.1"/>
    </source>
</evidence>
<accession>A0A4Y8RAW6</accession>
<comment type="caution">
    <text evidence="3">The sequence shown here is derived from an EMBL/GenBank/DDBJ whole genome shotgun (WGS) entry which is preliminary data.</text>
</comment>
<evidence type="ECO:0000313" key="4">
    <source>
        <dbReference type="Proteomes" id="UP000298179"/>
    </source>
</evidence>
<evidence type="ECO:0000256" key="1">
    <source>
        <dbReference type="SAM" id="MobiDB-lite"/>
    </source>
</evidence>
<gene>
    <name evidence="3" type="ORF">E3C22_20925</name>
</gene>
<keyword evidence="2" id="KW-0732">Signal</keyword>
<organism evidence="3 4">
    <name type="scientific">Jiella endophytica</name>
    <dbReference type="NCBI Taxonomy" id="2558362"/>
    <lineage>
        <taxon>Bacteria</taxon>
        <taxon>Pseudomonadati</taxon>
        <taxon>Pseudomonadota</taxon>
        <taxon>Alphaproteobacteria</taxon>
        <taxon>Hyphomicrobiales</taxon>
        <taxon>Aurantimonadaceae</taxon>
        <taxon>Jiella</taxon>
    </lineage>
</organism>
<dbReference type="PROSITE" id="PS51257">
    <property type="entry name" value="PROKAR_LIPOPROTEIN"/>
    <property type="match status" value="1"/>
</dbReference>
<dbReference type="Proteomes" id="UP000298179">
    <property type="component" value="Unassembled WGS sequence"/>
</dbReference>
<dbReference type="AlphaFoldDB" id="A0A4Y8RAW6"/>
<dbReference type="RefSeq" id="WP_134763834.1">
    <property type="nucleotide sequence ID" value="NZ_SOZD01000008.1"/>
</dbReference>
<feature type="compositionally biased region" description="Low complexity" evidence="1">
    <location>
        <begin position="89"/>
        <end position="99"/>
    </location>
</feature>
<dbReference type="EMBL" id="SOZD01000008">
    <property type="protein sequence ID" value="TFF18693.1"/>
    <property type="molecule type" value="Genomic_DNA"/>
</dbReference>
<keyword evidence="4" id="KW-1185">Reference proteome</keyword>
<protein>
    <submittedName>
        <fullName evidence="3">Uncharacterized protein</fullName>
    </submittedName>
</protein>
<reference evidence="3 4" key="1">
    <citation type="submission" date="2019-03" db="EMBL/GenBank/DDBJ databases">
        <title>Jiella endophytica sp. nov., a novel endophytic bacterium isolated from root of Ficus microcarpa Linn. f.</title>
        <authorList>
            <person name="Tuo L."/>
        </authorList>
    </citation>
    <scope>NUCLEOTIDE SEQUENCE [LARGE SCALE GENOMIC DNA]</scope>
    <source>
        <strain evidence="3 4">CBS5Q-3</strain>
    </source>
</reference>
<proteinExistence type="predicted"/>
<feature type="chain" id="PRO_5021318360" evidence="2">
    <location>
        <begin position="45"/>
        <end position="250"/>
    </location>
</feature>
<name>A0A4Y8RAW6_9HYPH</name>